<dbReference type="InterPro" id="IPR050266">
    <property type="entry name" value="AB_hydrolase_sf"/>
</dbReference>
<evidence type="ECO:0000313" key="3">
    <source>
        <dbReference type="EMBL" id="WMN06122.1"/>
    </source>
</evidence>
<reference evidence="3" key="1">
    <citation type="submission" date="2023-08" db="EMBL/GenBank/DDBJ databases">
        <title>Comparative genomics and taxonomic characterization of three novel marine species of genus Marivirga.</title>
        <authorList>
            <person name="Muhammad N."/>
            <person name="Kim S.-G."/>
        </authorList>
    </citation>
    <scope>NUCLEOTIDE SEQUENCE [LARGE SCALE GENOMIC DNA]</scope>
    <source>
        <strain evidence="3">ABR2-2</strain>
    </source>
</reference>
<sequence length="230" mass="25851">MANKPTLILLHGALGSSKSFEFLIPKLEKHFNLITPDFKWHGSRAEGGNGFRMQDLVDDLESILTKDNISNAAVFGFSMGGYVALALALQKPDLFNRIMTLGTKLDWKAEQAKQEVKMLDPEKIQEKVPQFAEHLKSQHAENWSALCTQTAEMMFDLGSHPLLNTANVNKLELPVRLGLGDQDHMVSLEETNAFYKALQNGQMQVFPKTKHPIERVNADLLSEAILQFFK</sequence>
<evidence type="ECO:0000313" key="4">
    <source>
        <dbReference type="Proteomes" id="UP001244443"/>
    </source>
</evidence>
<organism evidence="3 4">
    <name type="scientific">Marivirga arenosa</name>
    <dbReference type="NCBI Taxonomy" id="3059076"/>
    <lineage>
        <taxon>Bacteria</taxon>
        <taxon>Pseudomonadati</taxon>
        <taxon>Bacteroidota</taxon>
        <taxon>Cytophagia</taxon>
        <taxon>Cytophagales</taxon>
        <taxon>Marivirgaceae</taxon>
        <taxon>Marivirga</taxon>
    </lineage>
</organism>
<dbReference type="InterPro" id="IPR000073">
    <property type="entry name" value="AB_hydrolase_1"/>
</dbReference>
<dbReference type="Gene3D" id="3.40.50.1820">
    <property type="entry name" value="alpha/beta hydrolase"/>
    <property type="match status" value="1"/>
</dbReference>
<dbReference type="PANTHER" id="PTHR43798:SF31">
    <property type="entry name" value="AB HYDROLASE SUPERFAMILY PROTEIN YCLE"/>
    <property type="match status" value="1"/>
</dbReference>
<proteinExistence type="predicted"/>
<name>A0AA51N4S9_9BACT</name>
<dbReference type="AlphaFoldDB" id="A0AA51N4S9"/>
<dbReference type="InterPro" id="IPR029058">
    <property type="entry name" value="AB_hydrolase_fold"/>
</dbReference>
<dbReference type="GO" id="GO:0016787">
    <property type="term" value="F:hydrolase activity"/>
    <property type="evidence" value="ECO:0007669"/>
    <property type="project" value="UniProtKB-KW"/>
</dbReference>
<dbReference type="Pfam" id="PF00561">
    <property type="entry name" value="Abhydrolase_1"/>
    <property type="match status" value="1"/>
</dbReference>
<dbReference type="SUPFAM" id="SSF53474">
    <property type="entry name" value="alpha/beta-Hydrolases"/>
    <property type="match status" value="1"/>
</dbReference>
<protein>
    <submittedName>
        <fullName evidence="3">Alpha/beta hydrolase</fullName>
    </submittedName>
</protein>
<keyword evidence="1 3" id="KW-0378">Hydrolase</keyword>
<dbReference type="GO" id="GO:0016020">
    <property type="term" value="C:membrane"/>
    <property type="evidence" value="ECO:0007669"/>
    <property type="project" value="TreeGrafter"/>
</dbReference>
<dbReference type="EMBL" id="CP129970">
    <property type="protein sequence ID" value="WMN06122.1"/>
    <property type="molecule type" value="Genomic_DNA"/>
</dbReference>
<dbReference type="PANTHER" id="PTHR43798">
    <property type="entry name" value="MONOACYLGLYCEROL LIPASE"/>
    <property type="match status" value="1"/>
</dbReference>
<dbReference type="Proteomes" id="UP001244443">
    <property type="component" value="Chromosome"/>
</dbReference>
<accession>A0AA51N4S9</accession>
<keyword evidence="4" id="KW-1185">Reference proteome</keyword>
<feature type="domain" description="AB hydrolase-1" evidence="2">
    <location>
        <begin position="5"/>
        <end position="161"/>
    </location>
</feature>
<evidence type="ECO:0000259" key="2">
    <source>
        <dbReference type="Pfam" id="PF00561"/>
    </source>
</evidence>
<dbReference type="RefSeq" id="WP_308355848.1">
    <property type="nucleotide sequence ID" value="NZ_CP129970.2"/>
</dbReference>
<gene>
    <name evidence="3" type="ORF">QYS48_31680</name>
</gene>
<evidence type="ECO:0000256" key="1">
    <source>
        <dbReference type="ARBA" id="ARBA00022801"/>
    </source>
</evidence>